<dbReference type="PROSITE" id="PS50106">
    <property type="entry name" value="PDZ"/>
    <property type="match status" value="1"/>
</dbReference>
<dbReference type="Pfam" id="PF04187">
    <property type="entry name" value="Cofac_haem_bdg"/>
    <property type="match status" value="1"/>
</dbReference>
<keyword evidence="1" id="KW-0732">Signal</keyword>
<feature type="domain" description="PDZ" evidence="2">
    <location>
        <begin position="843"/>
        <end position="926"/>
    </location>
</feature>
<gene>
    <name evidence="3" type="ORF">EP073_12240</name>
</gene>
<reference evidence="3 4" key="1">
    <citation type="submission" date="2019-01" db="EMBL/GenBank/DDBJ databases">
        <title>Geovibrio thiophilus DSM 11263, complete genome.</title>
        <authorList>
            <person name="Spring S."/>
            <person name="Bunk B."/>
            <person name="Sproer C."/>
        </authorList>
    </citation>
    <scope>NUCLEOTIDE SEQUENCE [LARGE SCALE GENOMIC DNA]</scope>
    <source>
        <strain evidence="3 4">DSM 11263</strain>
    </source>
</reference>
<dbReference type="Pfam" id="PF01433">
    <property type="entry name" value="Peptidase_M1"/>
    <property type="match status" value="1"/>
</dbReference>
<evidence type="ECO:0000313" key="3">
    <source>
        <dbReference type="EMBL" id="QAR34145.1"/>
    </source>
</evidence>
<dbReference type="Gene3D" id="1.10.390.10">
    <property type="entry name" value="Neutral Protease Domain 2"/>
    <property type="match status" value="1"/>
</dbReference>
<dbReference type="GO" id="GO:0008237">
    <property type="term" value="F:metallopeptidase activity"/>
    <property type="evidence" value="ECO:0007669"/>
    <property type="project" value="InterPro"/>
</dbReference>
<dbReference type="Gene3D" id="3.40.50.11550">
    <property type="match status" value="1"/>
</dbReference>
<dbReference type="InterPro" id="IPR036034">
    <property type="entry name" value="PDZ_sf"/>
</dbReference>
<dbReference type="RefSeq" id="WP_128467450.1">
    <property type="nucleotide sequence ID" value="NZ_CP035108.1"/>
</dbReference>
<dbReference type="SUPFAM" id="SSF50156">
    <property type="entry name" value="PDZ domain-like"/>
    <property type="match status" value="1"/>
</dbReference>
<evidence type="ECO:0000259" key="2">
    <source>
        <dbReference type="PROSITE" id="PS50106"/>
    </source>
</evidence>
<dbReference type="CDD" id="cd14727">
    <property type="entry name" value="ChanN-like"/>
    <property type="match status" value="1"/>
</dbReference>
<feature type="signal peptide" evidence="1">
    <location>
        <begin position="1"/>
        <end position="18"/>
    </location>
</feature>
<dbReference type="OrthoDB" id="9795827at2"/>
<dbReference type="SUPFAM" id="SSF159501">
    <property type="entry name" value="EreA/ChaN-like"/>
    <property type="match status" value="1"/>
</dbReference>
<keyword evidence="4" id="KW-1185">Reference proteome</keyword>
<dbReference type="KEGG" id="gtl:EP073_12240"/>
<dbReference type="InterPro" id="IPR001478">
    <property type="entry name" value="PDZ"/>
</dbReference>
<dbReference type="GO" id="GO:0008270">
    <property type="term" value="F:zinc ion binding"/>
    <property type="evidence" value="ECO:0007669"/>
    <property type="project" value="InterPro"/>
</dbReference>
<evidence type="ECO:0000256" key="1">
    <source>
        <dbReference type="SAM" id="SignalP"/>
    </source>
</evidence>
<protein>
    <submittedName>
        <fullName evidence="3">PDZ domain-containing protein</fullName>
    </submittedName>
</protein>
<organism evidence="3 4">
    <name type="scientific">Geovibrio thiophilus</name>
    <dbReference type="NCBI Taxonomy" id="139438"/>
    <lineage>
        <taxon>Bacteria</taxon>
        <taxon>Pseudomonadati</taxon>
        <taxon>Deferribacterota</taxon>
        <taxon>Deferribacteres</taxon>
        <taxon>Deferribacterales</taxon>
        <taxon>Geovibrionaceae</taxon>
        <taxon>Geovibrio</taxon>
    </lineage>
</organism>
<dbReference type="SMART" id="SM00228">
    <property type="entry name" value="PDZ"/>
    <property type="match status" value="1"/>
</dbReference>
<dbReference type="Gene3D" id="2.30.42.10">
    <property type="match status" value="1"/>
</dbReference>
<sequence>MKRILILFCVFLSVNAFAANIYSLELTYSGTEVKGRAAWQSDSPAEFSSAGLDIKGAEVTDGSFTLPAGRSEISFEGAPHSIFGDWFPVPEEKAYVMLKVTVPKGYFPLFEGEETSEPFNNVYTFRSRGEVVKPDLVIVRDVSVKSVEAAGVAVRTAFSKKNAAFADEYIQKSIEYIKMYSEFIGGYPFKAFTAVEVPYPVGYAFEGFTTLGSAVIPLPFITETSLGHEILHQWFGGSVGIDYDKGNWAEGITTYMADYYYDELKWKGKEYRRNALISFAAYTDNETDFPLTEFRSRHGKTGSAVGYNKSMMFFHMLKRTYGNDKFLDAVRLFVKDNTGRRASWDDWRKAFVTVAGENAAQLFDTWITAKGLPEYSAEKIDIKSENGRYITSFNLVRKGGDFVADVPVSVKTITGQKDFILRSDNASKMFELATDTEPLSFAIDPYYDVPRMLYASEIPPVLATYIGASRKVFVTGAEGFDCLADVNGQGEVKRVPYEEFRLEDYKDYSVMLAGVPEGFYGKYFGRAPEKGAGLLVKAYKNPFSADNAVISVSGETEGLDGVCRRLPHYGKYSELVFVKGRNVKKETERTEDGVIYEIKNKEYAFRVSSAMSLEDIAAEAEGTRLIYIGENHDQHSHHAGQLAVIKLLHEKYGKIAIGMEMFQRPFQKVLDDYIEGVIDERMMLKQTEYYKRWRYDYHLYKPILTYAREHGIRVVALNAPMEATKKTASDGLFTLSAAEREHTASELDYTDPDYREDLRWVYNMHPSRQVFENFLEAQLLWDETMAETVADYIKNNDGIMVVLAGNGHIRRGYGVPDRVKRRNGLKYISIVQDESAEKGIADFVLYPGRLDGASAPKLGVGVKDPEVSPEVTEVGDDTPAKKAGLKAGDVIIGIDFFEVSSLEDLKIALFYMKQGNTVSLKIRRDGKEMTVDMEL</sequence>
<proteinExistence type="predicted"/>
<dbReference type="InterPro" id="IPR027268">
    <property type="entry name" value="Peptidase_M4/M1_CTD_sf"/>
</dbReference>
<name>A0A410K1G3_9BACT</name>
<dbReference type="InterPro" id="IPR014782">
    <property type="entry name" value="Peptidase_M1_dom"/>
</dbReference>
<dbReference type="AlphaFoldDB" id="A0A410K1G3"/>
<feature type="chain" id="PRO_5019099694" evidence="1">
    <location>
        <begin position="19"/>
        <end position="935"/>
    </location>
</feature>
<dbReference type="InterPro" id="IPR007314">
    <property type="entry name" value="Cofac_haem-bd_dom"/>
</dbReference>
<dbReference type="SUPFAM" id="SSF55486">
    <property type="entry name" value="Metalloproteases ('zincins'), catalytic domain"/>
    <property type="match status" value="1"/>
</dbReference>
<dbReference type="EMBL" id="CP035108">
    <property type="protein sequence ID" value="QAR34145.1"/>
    <property type="molecule type" value="Genomic_DNA"/>
</dbReference>
<accession>A0A410K1G3</accession>
<evidence type="ECO:0000313" key="4">
    <source>
        <dbReference type="Proteomes" id="UP000287502"/>
    </source>
</evidence>
<dbReference type="Proteomes" id="UP000287502">
    <property type="component" value="Chromosome"/>
</dbReference>
<dbReference type="Pfam" id="PF13180">
    <property type="entry name" value="PDZ_2"/>
    <property type="match status" value="1"/>
</dbReference>